<evidence type="ECO:0000256" key="2">
    <source>
        <dbReference type="ARBA" id="ARBA00008066"/>
    </source>
</evidence>
<feature type="transmembrane region" description="Helical" evidence="9">
    <location>
        <begin position="443"/>
        <end position="465"/>
    </location>
</feature>
<sequence>MQNGFINHGLGPENLHSKTYGSTLEHGSFAERPLWYTDEYASELSLCSSDSESRDCEKYYHSGDQETSNQLCDYKDSTARGSFVNSSQDKCSEQTYPLCNYSAKNVGLASGRLVAWNLINLIVGTSLLAFPYALQQAGLIVLPLILIIAFIMNYTSHILIDMMYEESVEMNGDRIRVRMNYADLVEDTLNSPCGSLIMQIIQTIEMLAKCVLNICVLGQLSHEIFQTINIKLCTVIAGGLVLPSFFIRKLVLIGWLQTLSVISLSLGLIIVVMFCFVNVSKWNVANLPTCNTVNLPLAIGIIVYAFGIHGVMPGLEGQMRKPKNFGIAVNITFVIALVIQSFFSVTNVLLYGVNTRQVITIDLQSHFGLGVATAVFIGISILCHFSLPTIVVMEKLEVAAHHMLRCCYLGNSKYEVAVGILLRMFIIMLSVTIAAFLPYFAHLMSFIGSFVIVLTSMIIPCVLHLKLRKKNLCWYQVVTDILIIVLGLAVIVIGIVYNICQLVYVN</sequence>
<dbReference type="PANTHER" id="PTHR22950">
    <property type="entry name" value="AMINO ACID TRANSPORTER"/>
    <property type="match status" value="1"/>
</dbReference>
<feature type="transmembrane region" description="Helical" evidence="9">
    <location>
        <begin position="259"/>
        <end position="279"/>
    </location>
</feature>
<feature type="transmembrane region" description="Helical" evidence="9">
    <location>
        <begin position="295"/>
        <end position="315"/>
    </location>
</feature>
<dbReference type="GeneID" id="100207115"/>
<evidence type="ECO:0000256" key="3">
    <source>
        <dbReference type="ARBA" id="ARBA00022448"/>
    </source>
</evidence>
<feature type="transmembrane region" description="Helical" evidence="9">
    <location>
        <begin position="414"/>
        <end position="437"/>
    </location>
</feature>
<feature type="domain" description="Amino acid transporter transmembrane" evidence="10">
    <location>
        <begin position="114"/>
        <end position="496"/>
    </location>
</feature>
<feature type="transmembrane region" description="Helical" evidence="9">
    <location>
        <begin position="371"/>
        <end position="393"/>
    </location>
</feature>
<evidence type="ECO:0000256" key="8">
    <source>
        <dbReference type="ARBA" id="ARBA00023329"/>
    </source>
</evidence>
<feature type="transmembrane region" description="Helical" evidence="9">
    <location>
        <begin position="113"/>
        <end position="134"/>
    </location>
</feature>
<keyword evidence="3" id="KW-0813">Transport</keyword>
<name>A0ABM4CXB4_HYDVU</name>
<keyword evidence="7 9" id="KW-0472">Membrane</keyword>
<gene>
    <name evidence="12 13" type="primary">LOC100207115</name>
</gene>
<keyword evidence="8" id="KW-0968">Cytoplasmic vesicle</keyword>
<evidence type="ECO:0000313" key="13">
    <source>
        <dbReference type="RefSeq" id="XP_065666586.1"/>
    </source>
</evidence>
<comment type="subcellular location">
    <subcellularLocation>
        <location evidence="1">Cytoplasmic vesicle membrane</location>
        <topology evidence="1">Multi-pass membrane protein</topology>
    </subcellularLocation>
</comment>
<dbReference type="PANTHER" id="PTHR22950:SF689">
    <property type="entry name" value="VESICULAR INHIBITORY AMINO ACID TRANSPORTER"/>
    <property type="match status" value="1"/>
</dbReference>
<proteinExistence type="inferred from homology"/>
<comment type="similarity">
    <text evidence="2">Belongs to the amino acid/polyamine transporter 2 family.</text>
</comment>
<reference evidence="12 13" key="1">
    <citation type="submission" date="2025-05" db="UniProtKB">
        <authorList>
            <consortium name="RefSeq"/>
        </authorList>
    </citation>
    <scope>IDENTIFICATION</scope>
</reference>
<dbReference type="RefSeq" id="XP_065666585.1">
    <property type="nucleotide sequence ID" value="XM_065810513.1"/>
</dbReference>
<protein>
    <submittedName>
        <fullName evidence="12 13">Vesicular inhibitory amino acid transporter isoform X3</fullName>
    </submittedName>
</protein>
<evidence type="ECO:0000313" key="12">
    <source>
        <dbReference type="RefSeq" id="XP_065666585.1"/>
    </source>
</evidence>
<feature type="transmembrane region" description="Helical" evidence="9">
    <location>
        <begin position="477"/>
        <end position="504"/>
    </location>
</feature>
<feature type="transmembrane region" description="Helical" evidence="9">
    <location>
        <begin position="327"/>
        <end position="351"/>
    </location>
</feature>
<evidence type="ECO:0000256" key="1">
    <source>
        <dbReference type="ARBA" id="ARBA00004439"/>
    </source>
</evidence>
<keyword evidence="4 9" id="KW-0812">Transmembrane</keyword>
<feature type="transmembrane region" description="Helical" evidence="9">
    <location>
        <begin position="228"/>
        <end position="247"/>
    </location>
</feature>
<organism evidence="11 12">
    <name type="scientific">Hydra vulgaris</name>
    <name type="common">Hydra</name>
    <name type="synonym">Hydra attenuata</name>
    <dbReference type="NCBI Taxonomy" id="6087"/>
    <lineage>
        <taxon>Eukaryota</taxon>
        <taxon>Metazoa</taxon>
        <taxon>Cnidaria</taxon>
        <taxon>Hydrozoa</taxon>
        <taxon>Hydroidolina</taxon>
        <taxon>Anthoathecata</taxon>
        <taxon>Aplanulata</taxon>
        <taxon>Hydridae</taxon>
        <taxon>Hydra</taxon>
    </lineage>
</organism>
<evidence type="ECO:0000256" key="9">
    <source>
        <dbReference type="SAM" id="Phobius"/>
    </source>
</evidence>
<dbReference type="Pfam" id="PF01490">
    <property type="entry name" value="Aa_trans"/>
    <property type="match status" value="1"/>
</dbReference>
<evidence type="ECO:0000259" key="10">
    <source>
        <dbReference type="Pfam" id="PF01490"/>
    </source>
</evidence>
<evidence type="ECO:0000256" key="4">
    <source>
        <dbReference type="ARBA" id="ARBA00022692"/>
    </source>
</evidence>
<evidence type="ECO:0000256" key="6">
    <source>
        <dbReference type="ARBA" id="ARBA00022989"/>
    </source>
</evidence>
<keyword evidence="6 9" id="KW-1133">Transmembrane helix</keyword>
<evidence type="ECO:0000256" key="7">
    <source>
        <dbReference type="ARBA" id="ARBA00023136"/>
    </source>
</evidence>
<evidence type="ECO:0000256" key="5">
    <source>
        <dbReference type="ARBA" id="ARBA00022775"/>
    </source>
</evidence>
<evidence type="ECO:0000313" key="11">
    <source>
        <dbReference type="Proteomes" id="UP001652625"/>
    </source>
</evidence>
<dbReference type="InterPro" id="IPR013057">
    <property type="entry name" value="AA_transpt_TM"/>
</dbReference>
<dbReference type="RefSeq" id="XP_065666586.1">
    <property type="nucleotide sequence ID" value="XM_065810514.1"/>
</dbReference>
<dbReference type="Proteomes" id="UP001652625">
    <property type="component" value="Chromosome 11"/>
</dbReference>
<keyword evidence="11" id="KW-1185">Reference proteome</keyword>
<feature type="transmembrane region" description="Helical" evidence="9">
    <location>
        <begin position="140"/>
        <end position="160"/>
    </location>
</feature>
<keyword evidence="5" id="KW-0532">Neurotransmitter transport</keyword>
<accession>A0ABM4CXB4</accession>